<dbReference type="EMBL" id="CP114203">
    <property type="protein sequence ID" value="WAU02066.1"/>
    <property type="molecule type" value="Genomic_DNA"/>
</dbReference>
<reference evidence="1 2" key="1">
    <citation type="submission" date="2022-12" db="EMBL/GenBank/DDBJ databases">
        <authorList>
            <person name="Ruckert C."/>
            <person name="Busche T."/>
            <person name="Kalinowski J."/>
            <person name="Wittmann C."/>
        </authorList>
    </citation>
    <scope>NUCLEOTIDE SEQUENCE [LARGE SCALE GENOMIC DNA]</scope>
    <source>
        <strain evidence="1 2">DSM 40276</strain>
    </source>
</reference>
<dbReference type="GeneID" id="301329237"/>
<accession>A0ABY7IX98</accession>
<name>A0ABY7IX98_STRNI</name>
<evidence type="ECO:0000313" key="2">
    <source>
        <dbReference type="Proteomes" id="UP001210169"/>
    </source>
</evidence>
<keyword evidence="2" id="KW-1185">Reference proteome</keyword>
<sequence length="167" mass="18162">MPTALRDVVRYAVELAAPEELPLLDGLTELDDVQAERALTSRSRARERLGFGLTEAVALVTPVLWTVLSEAGRHAVGLAVDGAVERLRARLRRRRADLAGADRLTLPPMPPERIEEIRHAVRERCLAAGVNRARAVAVADAVAVRLAMDELRSNREGGDPQQPGPAQ</sequence>
<dbReference type="RefSeq" id="WP_277410246.1">
    <property type="nucleotide sequence ID" value="NZ_CP114203.1"/>
</dbReference>
<protein>
    <submittedName>
        <fullName evidence="1">Uncharacterized protein</fullName>
    </submittedName>
</protein>
<dbReference type="Proteomes" id="UP001210169">
    <property type="component" value="Chromosome"/>
</dbReference>
<proteinExistence type="predicted"/>
<evidence type="ECO:0000313" key="1">
    <source>
        <dbReference type="EMBL" id="WAU02066.1"/>
    </source>
</evidence>
<gene>
    <name evidence="1" type="ORF">STRNI_000016</name>
</gene>
<organism evidence="1 2">
    <name type="scientific">Streptomyces nigrescens</name>
    <dbReference type="NCBI Taxonomy" id="1920"/>
    <lineage>
        <taxon>Bacteria</taxon>
        <taxon>Bacillati</taxon>
        <taxon>Actinomycetota</taxon>
        <taxon>Actinomycetes</taxon>
        <taxon>Kitasatosporales</taxon>
        <taxon>Streptomycetaceae</taxon>
        <taxon>Streptomyces</taxon>
    </lineage>
</organism>